<evidence type="ECO:0000256" key="1">
    <source>
        <dbReference type="ARBA" id="ARBA00011764"/>
    </source>
</evidence>
<dbReference type="Pfam" id="PF13873">
    <property type="entry name" value="Myb_DNA-bind_5"/>
    <property type="match status" value="1"/>
</dbReference>
<feature type="region of interest" description="Disordered" evidence="7">
    <location>
        <begin position="129"/>
        <end position="148"/>
    </location>
</feature>
<dbReference type="EnsemblMetazoa" id="XM_008210375">
    <property type="protein sequence ID" value="XP_008208597"/>
    <property type="gene ID" value="LOC103316501"/>
</dbReference>
<reference evidence="9" key="1">
    <citation type="submission" date="2021-01" db="UniProtKB">
        <authorList>
            <consortium name="EnsemblMetazoa"/>
        </authorList>
    </citation>
    <scope>IDENTIFICATION</scope>
</reference>
<evidence type="ECO:0000313" key="9">
    <source>
        <dbReference type="EnsemblMetazoa" id="XP_008208597"/>
    </source>
</evidence>
<feature type="region of interest" description="Disordered" evidence="7">
    <location>
        <begin position="79"/>
        <end position="118"/>
    </location>
</feature>
<dbReference type="InterPro" id="IPR001005">
    <property type="entry name" value="SANT/Myb"/>
</dbReference>
<evidence type="ECO:0000256" key="2">
    <source>
        <dbReference type="ARBA" id="ARBA00016807"/>
    </source>
</evidence>
<keyword evidence="10" id="KW-1185">Reference proteome</keyword>
<feature type="compositionally biased region" description="Low complexity" evidence="7">
    <location>
        <begin position="108"/>
        <end position="118"/>
    </location>
</feature>
<name>A0A7M7HBG7_NASVI</name>
<organism evidence="9 10">
    <name type="scientific">Nasonia vitripennis</name>
    <name type="common">Parasitic wasp</name>
    <dbReference type="NCBI Taxonomy" id="7425"/>
    <lineage>
        <taxon>Eukaryota</taxon>
        <taxon>Metazoa</taxon>
        <taxon>Ecdysozoa</taxon>
        <taxon>Arthropoda</taxon>
        <taxon>Hexapoda</taxon>
        <taxon>Insecta</taxon>
        <taxon>Pterygota</taxon>
        <taxon>Neoptera</taxon>
        <taxon>Endopterygota</taxon>
        <taxon>Hymenoptera</taxon>
        <taxon>Apocrita</taxon>
        <taxon>Proctotrupomorpha</taxon>
        <taxon>Chalcidoidea</taxon>
        <taxon>Pteromalidae</taxon>
        <taxon>Pteromalinae</taxon>
        <taxon>Nasonia</taxon>
    </lineage>
</organism>
<dbReference type="InterPro" id="IPR028002">
    <property type="entry name" value="Myb_DNA-bind_5"/>
</dbReference>
<feature type="region of interest" description="Disordered" evidence="7">
    <location>
        <begin position="206"/>
        <end position="254"/>
    </location>
</feature>
<keyword evidence="4" id="KW-0804">Transcription</keyword>
<dbReference type="Proteomes" id="UP000002358">
    <property type="component" value="Chromosome 4"/>
</dbReference>
<feature type="coiled-coil region" evidence="6">
    <location>
        <begin position="272"/>
        <end position="299"/>
    </location>
</feature>
<evidence type="ECO:0000259" key="8">
    <source>
        <dbReference type="SMART" id="SM00717"/>
    </source>
</evidence>
<evidence type="ECO:0000313" key="10">
    <source>
        <dbReference type="Proteomes" id="UP000002358"/>
    </source>
</evidence>
<evidence type="ECO:0000256" key="5">
    <source>
        <dbReference type="ARBA" id="ARBA00025466"/>
    </source>
</evidence>
<sequence>MASTPASKGTRKTYSFEEREILVNLIYKYLVDGDEEKPLDTSGSGSKKKSAWSQLTEEYNSLVGSDNSRTSIQLRRCWENMKANKKNRDDKRTTEKTASENLPPQLPPANVALPPNVVFRSSDSEPFTFEGMLPSNFKKQESNLDDKRTTEKMATGDPLLQPLPTSLRLPPNAVLQPNDSEPFAFEGLLPSTFQRHSNKDIELNGHAAGSEQVENRESVAMDKIFVDTEDPPSKKMKKKSPKNQIKPKLPKSNKMQKNELYEYTISEAQLKLDTAALLKEEAKLKLEEAEYRKEEARMRMICANYKLQRLREDCEAAIDDSEEK</sequence>
<feature type="compositionally biased region" description="Basic and acidic residues" evidence="7">
    <location>
        <begin position="86"/>
        <end position="98"/>
    </location>
</feature>
<dbReference type="InParanoid" id="A0A7M7HBG7"/>
<comment type="function">
    <text evidence="5">Involved in transvection phenomena (= synapsis-dependent gene expression), where the synaptic pairing of chromosomes carrying genes with which zeste interacts influences the expression of these genes. Zeste binds to DNA and stimulates transcription from a nearby promoter.</text>
</comment>
<comment type="subunit">
    <text evidence="1">Self-associates forming complexes of several hundred monomers.</text>
</comment>
<dbReference type="KEGG" id="nvi:103316501"/>
<dbReference type="OrthoDB" id="3066195at2759"/>
<keyword evidence="6" id="KW-0175">Coiled coil</keyword>
<dbReference type="OMA" id="WENMKAC"/>
<feature type="region of interest" description="Disordered" evidence="7">
    <location>
        <begin position="35"/>
        <end position="55"/>
    </location>
</feature>
<evidence type="ECO:0000256" key="3">
    <source>
        <dbReference type="ARBA" id="ARBA00023015"/>
    </source>
</evidence>
<feature type="region of interest" description="Disordered" evidence="7">
    <location>
        <begin position="154"/>
        <end position="181"/>
    </location>
</feature>
<evidence type="ECO:0000256" key="4">
    <source>
        <dbReference type="ARBA" id="ARBA00023163"/>
    </source>
</evidence>
<dbReference type="SMR" id="A0A7M7HBG7"/>
<evidence type="ECO:0000256" key="7">
    <source>
        <dbReference type="SAM" id="MobiDB-lite"/>
    </source>
</evidence>
<protein>
    <recommendedName>
        <fullName evidence="2">Regulatory protein zeste</fullName>
    </recommendedName>
</protein>
<gene>
    <name evidence="9" type="primary">103316501</name>
</gene>
<keyword evidence="3" id="KW-0805">Transcription regulation</keyword>
<evidence type="ECO:0000256" key="6">
    <source>
        <dbReference type="SAM" id="Coils"/>
    </source>
</evidence>
<dbReference type="SMART" id="SM00717">
    <property type="entry name" value="SANT"/>
    <property type="match status" value="1"/>
</dbReference>
<proteinExistence type="predicted"/>
<feature type="compositionally biased region" description="Basic and acidic residues" evidence="7">
    <location>
        <begin position="138"/>
        <end position="148"/>
    </location>
</feature>
<dbReference type="AlphaFoldDB" id="A0A7M7HBG7"/>
<accession>A0A7M7HBG7</accession>
<feature type="compositionally biased region" description="Basic and acidic residues" evidence="7">
    <location>
        <begin position="213"/>
        <end position="226"/>
    </location>
</feature>
<feature type="domain" description="Myb-like" evidence="8">
    <location>
        <begin position="10"/>
        <end position="84"/>
    </location>
</feature>